<proteinExistence type="inferred from homology"/>
<reference evidence="10 11" key="1">
    <citation type="submission" date="2014-04" db="EMBL/GenBank/DDBJ databases">
        <title>Genome evolution of avian class.</title>
        <authorList>
            <person name="Zhang G."/>
            <person name="Li C."/>
        </authorList>
    </citation>
    <scope>NUCLEOTIDE SEQUENCE [LARGE SCALE GENOMIC DNA]</scope>
    <source>
        <strain evidence="10">BGI_N310</strain>
    </source>
</reference>
<feature type="coiled-coil region" evidence="8">
    <location>
        <begin position="53"/>
        <end position="112"/>
    </location>
</feature>
<evidence type="ECO:0000256" key="1">
    <source>
        <dbReference type="ARBA" id="ARBA00004123"/>
    </source>
</evidence>
<evidence type="ECO:0000256" key="6">
    <source>
        <dbReference type="ARBA" id="ARBA00023328"/>
    </source>
</evidence>
<evidence type="ECO:0000256" key="8">
    <source>
        <dbReference type="SAM" id="Coils"/>
    </source>
</evidence>
<keyword evidence="5" id="KW-0539">Nucleus</keyword>
<comment type="similarity">
    <text evidence="7">Belongs to the CENP-H/MCM16 family.</text>
</comment>
<keyword evidence="8" id="KW-0175">Coiled coil</keyword>
<gene>
    <name evidence="10" type="ORF">N310_12702</name>
</gene>
<dbReference type="GO" id="GO:0007059">
    <property type="term" value="P:chromosome segregation"/>
    <property type="evidence" value="ECO:0007669"/>
    <property type="project" value="TreeGrafter"/>
</dbReference>
<sequence length="166" mass="19780">ATEQLKDDIEYIQCSIQAKTLALQRMQFMDALRKKIHQGDTDSRMILETFGRIRSLNQRIFEYQQEIREKQQQLIRVRKERFSLSEYNREKLEQVQIMKEKQQQQLASQEDATRKHLLSVLEEEKTVTTTLQNITQNIIFASRVNWAQDPVLKNIVLQLEKNVCLE</sequence>
<dbReference type="PANTHER" id="PTHR48122">
    <property type="entry name" value="CENTROMERE PROTEIN H"/>
    <property type="match status" value="1"/>
</dbReference>
<feature type="domain" description="Centromere protein H C-terminal" evidence="9">
    <location>
        <begin position="2"/>
        <end position="160"/>
    </location>
</feature>
<dbReference type="GO" id="GO:0007052">
    <property type="term" value="P:mitotic spindle organization"/>
    <property type="evidence" value="ECO:0007669"/>
    <property type="project" value="TreeGrafter"/>
</dbReference>
<evidence type="ECO:0000313" key="11">
    <source>
        <dbReference type="Proteomes" id="UP000053537"/>
    </source>
</evidence>
<dbReference type="GO" id="GO:0051382">
    <property type="term" value="P:kinetochore assembly"/>
    <property type="evidence" value="ECO:0007669"/>
    <property type="project" value="InterPro"/>
</dbReference>
<evidence type="ECO:0000256" key="2">
    <source>
        <dbReference type="ARBA" id="ARBA00004629"/>
    </source>
</evidence>
<keyword evidence="4" id="KW-0995">Kinetochore</keyword>
<dbReference type="GO" id="GO:0043515">
    <property type="term" value="F:kinetochore binding"/>
    <property type="evidence" value="ECO:0007669"/>
    <property type="project" value="TreeGrafter"/>
</dbReference>
<keyword evidence="3" id="KW-0158">Chromosome</keyword>
<evidence type="ECO:0000313" key="10">
    <source>
        <dbReference type="EMBL" id="KFP73258.1"/>
    </source>
</evidence>
<protein>
    <submittedName>
        <fullName evidence="10">Centromere protein H</fullName>
    </submittedName>
</protein>
<dbReference type="Pfam" id="PF05837">
    <property type="entry name" value="CENP-H"/>
    <property type="match status" value="1"/>
</dbReference>
<dbReference type="InterPro" id="IPR008426">
    <property type="entry name" value="CENP-H_C"/>
</dbReference>
<accession>A0A091MFZ9</accession>
<dbReference type="Proteomes" id="UP000053537">
    <property type="component" value="Unassembled WGS sequence"/>
</dbReference>
<feature type="non-terminal residue" evidence="10">
    <location>
        <position position="1"/>
    </location>
</feature>
<evidence type="ECO:0000256" key="7">
    <source>
        <dbReference type="ARBA" id="ARBA00025735"/>
    </source>
</evidence>
<dbReference type="InterPro" id="IPR040034">
    <property type="entry name" value="CENP-H"/>
</dbReference>
<evidence type="ECO:0000256" key="5">
    <source>
        <dbReference type="ARBA" id="ARBA00023242"/>
    </source>
</evidence>
<dbReference type="GO" id="GO:0005634">
    <property type="term" value="C:nucleus"/>
    <property type="evidence" value="ECO:0007669"/>
    <property type="project" value="UniProtKB-SubCell"/>
</dbReference>
<evidence type="ECO:0000259" key="9">
    <source>
        <dbReference type="Pfam" id="PF05837"/>
    </source>
</evidence>
<dbReference type="GO" id="GO:0000776">
    <property type="term" value="C:kinetochore"/>
    <property type="evidence" value="ECO:0007669"/>
    <property type="project" value="UniProtKB-KW"/>
</dbReference>
<feature type="non-terminal residue" evidence="10">
    <location>
        <position position="166"/>
    </location>
</feature>
<evidence type="ECO:0000256" key="3">
    <source>
        <dbReference type="ARBA" id="ARBA00022454"/>
    </source>
</evidence>
<evidence type="ECO:0000256" key="4">
    <source>
        <dbReference type="ARBA" id="ARBA00022838"/>
    </source>
</evidence>
<dbReference type="EMBL" id="KK826680">
    <property type="protein sequence ID" value="KFP73258.1"/>
    <property type="molecule type" value="Genomic_DNA"/>
</dbReference>
<dbReference type="PANTHER" id="PTHR48122:SF1">
    <property type="entry name" value="CENTROMERE PROTEIN H"/>
    <property type="match status" value="1"/>
</dbReference>
<dbReference type="AlphaFoldDB" id="A0A091MFZ9"/>
<keyword evidence="11" id="KW-1185">Reference proteome</keyword>
<organism evidence="10 11">
    <name type="scientific">Acanthisitta chloris</name>
    <name type="common">rifleman</name>
    <dbReference type="NCBI Taxonomy" id="57068"/>
    <lineage>
        <taxon>Eukaryota</taxon>
        <taxon>Metazoa</taxon>
        <taxon>Chordata</taxon>
        <taxon>Craniata</taxon>
        <taxon>Vertebrata</taxon>
        <taxon>Euteleostomi</taxon>
        <taxon>Archelosauria</taxon>
        <taxon>Archosauria</taxon>
        <taxon>Dinosauria</taxon>
        <taxon>Saurischia</taxon>
        <taxon>Theropoda</taxon>
        <taxon>Coelurosauria</taxon>
        <taxon>Aves</taxon>
        <taxon>Neognathae</taxon>
        <taxon>Neoaves</taxon>
        <taxon>Telluraves</taxon>
        <taxon>Australaves</taxon>
        <taxon>Passeriformes</taxon>
        <taxon>Acanthisittidae</taxon>
        <taxon>Acanthisitta</taxon>
    </lineage>
</organism>
<comment type="subcellular location">
    <subcellularLocation>
        <location evidence="2">Chromosome</location>
        <location evidence="2">Centromere</location>
        <location evidence="2">Kinetochore</location>
    </subcellularLocation>
    <subcellularLocation>
        <location evidence="1">Nucleus</location>
    </subcellularLocation>
</comment>
<name>A0A091MFZ9_9PASS</name>
<keyword evidence="6" id="KW-0137">Centromere</keyword>